<name>A0A183U5F1_TOXCA</name>
<keyword evidence="2" id="KW-1185">Reference proteome</keyword>
<reference evidence="1 2" key="2">
    <citation type="submission" date="2018-11" db="EMBL/GenBank/DDBJ databases">
        <authorList>
            <consortium name="Pathogen Informatics"/>
        </authorList>
    </citation>
    <scope>NUCLEOTIDE SEQUENCE [LARGE SCALE GENOMIC DNA]</scope>
</reference>
<gene>
    <name evidence="1" type="ORF">TCNE_LOCUS3721</name>
</gene>
<reference evidence="3" key="1">
    <citation type="submission" date="2016-06" db="UniProtKB">
        <authorList>
            <consortium name="WormBaseParasite"/>
        </authorList>
    </citation>
    <scope>IDENTIFICATION</scope>
</reference>
<accession>A0A183U5F1</accession>
<dbReference type="Proteomes" id="UP000050794">
    <property type="component" value="Unassembled WGS sequence"/>
</dbReference>
<protein>
    <submittedName>
        <fullName evidence="3">4-hydroxy-4-methyl-2-oxoglutarate aldolase</fullName>
    </submittedName>
</protein>
<dbReference type="SUPFAM" id="SSF56801">
    <property type="entry name" value="Acetyl-CoA synthetase-like"/>
    <property type="match status" value="1"/>
</dbReference>
<evidence type="ECO:0000313" key="2">
    <source>
        <dbReference type="Proteomes" id="UP000050794"/>
    </source>
</evidence>
<dbReference type="AlphaFoldDB" id="A0A183U5F1"/>
<organism evidence="2 3">
    <name type="scientific">Toxocara canis</name>
    <name type="common">Canine roundworm</name>
    <dbReference type="NCBI Taxonomy" id="6265"/>
    <lineage>
        <taxon>Eukaryota</taxon>
        <taxon>Metazoa</taxon>
        <taxon>Ecdysozoa</taxon>
        <taxon>Nematoda</taxon>
        <taxon>Chromadorea</taxon>
        <taxon>Rhabditida</taxon>
        <taxon>Spirurina</taxon>
        <taxon>Ascaridomorpha</taxon>
        <taxon>Ascaridoidea</taxon>
        <taxon>Toxocaridae</taxon>
        <taxon>Toxocara</taxon>
    </lineage>
</organism>
<dbReference type="EMBL" id="UYWY01005110">
    <property type="protein sequence ID" value="VDM29438.1"/>
    <property type="molecule type" value="Genomic_DNA"/>
</dbReference>
<evidence type="ECO:0000313" key="1">
    <source>
        <dbReference type="EMBL" id="VDM29438.1"/>
    </source>
</evidence>
<proteinExistence type="predicted"/>
<sequence>MRENARVGELRIRPVDGSTFAGYGPTFDEKLEWINTGDIITIDNSGNVELLANKEDLIVDKSGKILEHWTLEKAICAYDQIKGAQVGLLNERISEWDSRDENCI</sequence>
<evidence type="ECO:0000313" key="3">
    <source>
        <dbReference type="WBParaSite" id="TCNE_0000372101-mRNA-1"/>
    </source>
</evidence>
<dbReference type="WBParaSite" id="TCNE_0000372101-mRNA-1">
    <property type="protein sequence ID" value="TCNE_0000372101-mRNA-1"/>
    <property type="gene ID" value="TCNE_0000372101"/>
</dbReference>